<organism evidence="3 4">
    <name type="scientific">Streptosporangium nondiastaticum</name>
    <dbReference type="NCBI Taxonomy" id="35764"/>
    <lineage>
        <taxon>Bacteria</taxon>
        <taxon>Bacillati</taxon>
        <taxon>Actinomycetota</taxon>
        <taxon>Actinomycetes</taxon>
        <taxon>Streptosporangiales</taxon>
        <taxon>Streptosporangiaceae</taxon>
        <taxon>Streptosporangium</taxon>
    </lineage>
</organism>
<dbReference type="OrthoDB" id="4293789at2"/>
<comment type="caution">
    <text evidence="3">The sequence shown here is derived from an EMBL/GenBank/DDBJ whole genome shotgun (WGS) entry which is preliminary data.</text>
</comment>
<keyword evidence="4" id="KW-1185">Reference proteome</keyword>
<feature type="chain" id="PRO_5040873150" description="Serine/threonine protein kinase" evidence="2">
    <location>
        <begin position="31"/>
        <end position="121"/>
    </location>
</feature>
<feature type="region of interest" description="Disordered" evidence="1">
    <location>
        <begin position="26"/>
        <end position="46"/>
    </location>
</feature>
<accession>A0A9X7JKX3</accession>
<reference evidence="3 4" key="1">
    <citation type="submission" date="2018-03" db="EMBL/GenBank/DDBJ databases">
        <title>Chitinolytic properties of Streptosporangium nondiastaticum TBG75A20.</title>
        <authorList>
            <person name="Gayathri V."/>
            <person name="Shiburaj S."/>
        </authorList>
    </citation>
    <scope>NUCLEOTIDE SEQUENCE [LARGE SCALE GENOMIC DNA]</scope>
    <source>
        <strain evidence="3 4">TBG75A20</strain>
    </source>
</reference>
<dbReference type="AlphaFoldDB" id="A0A9X7JKX3"/>
<dbReference type="Proteomes" id="UP000242427">
    <property type="component" value="Unassembled WGS sequence"/>
</dbReference>
<name>A0A9X7JKX3_9ACTN</name>
<evidence type="ECO:0000313" key="4">
    <source>
        <dbReference type="Proteomes" id="UP000242427"/>
    </source>
</evidence>
<evidence type="ECO:0000256" key="2">
    <source>
        <dbReference type="SAM" id="SignalP"/>
    </source>
</evidence>
<evidence type="ECO:0008006" key="5">
    <source>
        <dbReference type="Google" id="ProtNLM"/>
    </source>
</evidence>
<protein>
    <recommendedName>
        <fullName evidence="5">Serine/threonine protein kinase</fullName>
    </recommendedName>
</protein>
<sequence length="121" mass="11999">MRFRYRVAAVGASLALAGGGVMSLAAPASASPSGSGSASASASGGAAAPALSCDAWQYERGTKGHGASVKCYGSSFTGYAVCHQPDGHLYVRFGNRARSGGTSLVWCDLNAEVIDAGAIPG</sequence>
<keyword evidence="2" id="KW-0732">Signal</keyword>
<proteinExistence type="predicted"/>
<gene>
    <name evidence="3" type="ORF">B7P34_27920</name>
</gene>
<dbReference type="EMBL" id="PXWG01000117">
    <property type="protein sequence ID" value="PSJ25498.1"/>
    <property type="molecule type" value="Genomic_DNA"/>
</dbReference>
<dbReference type="RefSeq" id="WP_106680969.1">
    <property type="nucleotide sequence ID" value="NZ_PXWG01000117.1"/>
</dbReference>
<feature type="signal peptide" evidence="2">
    <location>
        <begin position="1"/>
        <end position="30"/>
    </location>
</feature>
<evidence type="ECO:0000256" key="1">
    <source>
        <dbReference type="SAM" id="MobiDB-lite"/>
    </source>
</evidence>
<evidence type="ECO:0000313" key="3">
    <source>
        <dbReference type="EMBL" id="PSJ25498.1"/>
    </source>
</evidence>